<feature type="domain" description="Methyltransferase" evidence="3">
    <location>
        <begin position="492"/>
        <end position="568"/>
    </location>
</feature>
<sequence length="750" mass="82790">MAKRPVESESEEMQEMLPDLKLCPKRLRGLKQSLIQKVNEDYFAMLKDHHRNEFYWNAMANVGRHRVLDIGAGTGLLSLMAAKRGATVLSVEESADMAELVRESARHNGLEQSIRVLDGHSTAIDLPDEEKADLIVSETFGVLLLQEGCLRSFVHGRERLLLPCTPFAASVPAVVPCGGAQAARLLGSAQLRKATGGAVPAELRHMARWRDTGRVHFSAPGGFCVNAIDDALWMSDRLYILEVDFTSSSLSDIPSSREFVLHALQDGYVDAVVLSWEVWADKEKSLKLTTHAEDTKDKPWGFSRDAHWGQGFQFLESNESLASAFYVTAGEELRLTVRWADDGSSCQCSVARDSNVPLHIQQHQDDQAEAAEATATVPPALPQAPVVPASCGAAVGVKPFEPLWLEEAAIPLLCDAEAGDFIIDRRLYEEDLPANFLCNPNLKGSRSIFVQTLNDDYFAFLNHEKRLNFFHSAIKAMMSRWQIGTANTHRAPKVLDLGCGAGQLSVLANQMGASVVAVEASSEFCHIAEETFQNAGFNGGNAGNQVQMIHALSCCVEFDEKMDVILCEPYDIFLTGDGGSGSLDYLIDARQRLAVKAEVIPSGGAQFARLLMSSELGMRSMDRSVSDISLKNLGRLVDSVSLVSSRKKGFRWSRLPDLVLMSKRVQLFELDFQTMQRKDIPRKRSLEIECLQDGFVDAVVTSWEVWAGPNREHRFETHAEETRDDGAWSFNNDVVFGQGLQLILEEGAKG</sequence>
<proteinExistence type="predicted"/>
<dbReference type="Pfam" id="PF13649">
    <property type="entry name" value="Methyltransf_25"/>
    <property type="match status" value="1"/>
</dbReference>
<dbReference type="Gene3D" id="2.70.160.11">
    <property type="entry name" value="Hnrnp arginine n-methyltransferase1"/>
    <property type="match status" value="2"/>
</dbReference>
<dbReference type="EMBL" id="CAXAMM010020835">
    <property type="protein sequence ID" value="CAK9048767.1"/>
    <property type="molecule type" value="Genomic_DNA"/>
</dbReference>
<evidence type="ECO:0000259" key="3">
    <source>
        <dbReference type="Pfam" id="PF13847"/>
    </source>
</evidence>
<keyword evidence="1" id="KW-0949">S-adenosyl-L-methionine</keyword>
<gene>
    <name evidence="4" type="ORF">SCF082_LOCUS27121</name>
</gene>
<keyword evidence="5" id="KW-1185">Reference proteome</keyword>
<dbReference type="InterPro" id="IPR041698">
    <property type="entry name" value="Methyltransf_25"/>
</dbReference>
<dbReference type="InterPro" id="IPR029063">
    <property type="entry name" value="SAM-dependent_MTases_sf"/>
</dbReference>
<dbReference type="Pfam" id="PF13847">
    <property type="entry name" value="Methyltransf_31"/>
    <property type="match status" value="1"/>
</dbReference>
<dbReference type="Gene3D" id="3.40.50.150">
    <property type="entry name" value="Vaccinia Virus protein VP39"/>
    <property type="match status" value="2"/>
</dbReference>
<dbReference type="SUPFAM" id="SSF53335">
    <property type="entry name" value="S-adenosyl-L-methionine-dependent methyltransferases"/>
    <property type="match status" value="2"/>
</dbReference>
<dbReference type="InterPro" id="IPR025799">
    <property type="entry name" value="Arg_MeTrfase"/>
</dbReference>
<evidence type="ECO:0000259" key="2">
    <source>
        <dbReference type="Pfam" id="PF13649"/>
    </source>
</evidence>
<evidence type="ECO:0000256" key="1">
    <source>
        <dbReference type="ARBA" id="ARBA00022691"/>
    </source>
</evidence>
<dbReference type="PANTHER" id="PTHR11006:SF4">
    <property type="entry name" value="PROTEIN ARGININE N-METHYLTRANSFERASE 7"/>
    <property type="match status" value="1"/>
</dbReference>
<reference evidence="4 5" key="1">
    <citation type="submission" date="2024-02" db="EMBL/GenBank/DDBJ databases">
        <authorList>
            <person name="Chen Y."/>
            <person name="Shah S."/>
            <person name="Dougan E. K."/>
            <person name="Thang M."/>
            <person name="Chan C."/>
        </authorList>
    </citation>
    <scope>NUCLEOTIDE SEQUENCE [LARGE SCALE GENOMIC DNA]</scope>
</reference>
<feature type="domain" description="Methyltransferase" evidence="2">
    <location>
        <begin position="67"/>
        <end position="141"/>
    </location>
</feature>
<comment type="caution">
    <text evidence="4">The sequence shown here is derived from an EMBL/GenBank/DDBJ whole genome shotgun (WGS) entry which is preliminary data.</text>
</comment>
<dbReference type="CDD" id="cd02440">
    <property type="entry name" value="AdoMet_MTases"/>
    <property type="match status" value="2"/>
</dbReference>
<name>A0ABP0MDH3_9DINO</name>
<dbReference type="Proteomes" id="UP001642464">
    <property type="component" value="Unassembled WGS sequence"/>
</dbReference>
<dbReference type="InterPro" id="IPR025714">
    <property type="entry name" value="Methyltranfer_dom"/>
</dbReference>
<organism evidence="4 5">
    <name type="scientific">Durusdinium trenchii</name>
    <dbReference type="NCBI Taxonomy" id="1381693"/>
    <lineage>
        <taxon>Eukaryota</taxon>
        <taxon>Sar</taxon>
        <taxon>Alveolata</taxon>
        <taxon>Dinophyceae</taxon>
        <taxon>Suessiales</taxon>
        <taxon>Symbiodiniaceae</taxon>
        <taxon>Durusdinium</taxon>
    </lineage>
</organism>
<feature type="non-terminal residue" evidence="4">
    <location>
        <position position="750"/>
    </location>
</feature>
<accession>A0ABP0MDH3</accession>
<dbReference type="PANTHER" id="PTHR11006">
    <property type="entry name" value="PROTEIN ARGININE N-METHYLTRANSFERASE"/>
    <property type="match status" value="1"/>
</dbReference>
<protein>
    <submittedName>
        <fullName evidence="4">Protein arginine N-methyltransferase 7 (TbPRMT7)</fullName>
    </submittedName>
</protein>
<evidence type="ECO:0000313" key="4">
    <source>
        <dbReference type="EMBL" id="CAK9048767.1"/>
    </source>
</evidence>
<evidence type="ECO:0000313" key="5">
    <source>
        <dbReference type="Proteomes" id="UP001642464"/>
    </source>
</evidence>